<dbReference type="EMBL" id="JBAKBE010000008">
    <property type="protein sequence ID" value="MEH0097377.1"/>
    <property type="molecule type" value="Genomic_DNA"/>
</dbReference>
<feature type="domain" description="EamA" evidence="7">
    <location>
        <begin position="10"/>
        <end position="137"/>
    </location>
</feature>
<evidence type="ECO:0000256" key="2">
    <source>
        <dbReference type="ARBA" id="ARBA00007362"/>
    </source>
</evidence>
<feature type="transmembrane region" description="Helical" evidence="6">
    <location>
        <begin position="264"/>
        <end position="280"/>
    </location>
</feature>
<feature type="transmembrane region" description="Helical" evidence="6">
    <location>
        <begin position="239"/>
        <end position="258"/>
    </location>
</feature>
<feature type="transmembrane region" description="Helical" evidence="6">
    <location>
        <begin position="94"/>
        <end position="113"/>
    </location>
</feature>
<accession>A0ABU7ZQP7</accession>
<dbReference type="PANTHER" id="PTHR32322">
    <property type="entry name" value="INNER MEMBRANE TRANSPORTER"/>
    <property type="match status" value="1"/>
</dbReference>
<dbReference type="SUPFAM" id="SSF103481">
    <property type="entry name" value="Multidrug resistance efflux transporter EmrE"/>
    <property type="match status" value="2"/>
</dbReference>
<dbReference type="Pfam" id="PF00892">
    <property type="entry name" value="EamA"/>
    <property type="match status" value="2"/>
</dbReference>
<feature type="transmembrane region" description="Helical" evidence="6">
    <location>
        <begin position="176"/>
        <end position="195"/>
    </location>
</feature>
<evidence type="ECO:0000256" key="1">
    <source>
        <dbReference type="ARBA" id="ARBA00004141"/>
    </source>
</evidence>
<dbReference type="InterPro" id="IPR050638">
    <property type="entry name" value="AA-Vitamin_Transporters"/>
</dbReference>
<evidence type="ECO:0000256" key="6">
    <source>
        <dbReference type="SAM" id="Phobius"/>
    </source>
</evidence>
<evidence type="ECO:0000313" key="8">
    <source>
        <dbReference type="EMBL" id="MEH0097377.1"/>
    </source>
</evidence>
<dbReference type="RefSeq" id="WP_334252120.1">
    <property type="nucleotide sequence ID" value="NZ_JBAKBE010000008.1"/>
</dbReference>
<feature type="transmembrane region" description="Helical" evidence="6">
    <location>
        <begin position="68"/>
        <end position="88"/>
    </location>
</feature>
<reference evidence="8 9" key="1">
    <citation type="submission" date="2024-02" db="EMBL/GenBank/DDBJ databases">
        <title>A new putative Pannonibacter species isolated from two cases of bloodstream infections in paediatric patients.</title>
        <authorList>
            <person name="Castellana S."/>
            <person name="De Laurentiis V."/>
            <person name="Grassi M."/>
            <person name="De Leonardis F."/>
            <person name="Mosca A."/>
            <person name="De Carlo C."/>
            <person name="Sparapano E."/>
            <person name="Ronga L."/>
            <person name="Santacroce L."/>
            <person name="Chironna M."/>
            <person name="De Robertis A."/>
            <person name="Bianco A."/>
            <person name="Del Sambro L."/>
            <person name="Capozzi L."/>
            <person name="Parisi A."/>
        </authorList>
    </citation>
    <scope>NUCLEOTIDE SEQUENCE [LARGE SCALE GENOMIC DNA]</scope>
    <source>
        <strain evidence="8 9">Pt2</strain>
    </source>
</reference>
<keyword evidence="9" id="KW-1185">Reference proteome</keyword>
<feature type="transmembrane region" description="Helical" evidence="6">
    <location>
        <begin position="144"/>
        <end position="164"/>
    </location>
</feature>
<protein>
    <submittedName>
        <fullName evidence="8">EamA family transporter</fullName>
    </submittedName>
</protein>
<evidence type="ECO:0000313" key="9">
    <source>
        <dbReference type="Proteomes" id="UP001380822"/>
    </source>
</evidence>
<feature type="transmembrane region" description="Helical" evidence="6">
    <location>
        <begin position="207"/>
        <end position="227"/>
    </location>
</feature>
<dbReference type="InterPro" id="IPR037185">
    <property type="entry name" value="EmrE-like"/>
</dbReference>
<dbReference type="PANTHER" id="PTHR32322:SF2">
    <property type="entry name" value="EAMA DOMAIN-CONTAINING PROTEIN"/>
    <property type="match status" value="1"/>
</dbReference>
<proteinExistence type="inferred from homology"/>
<organism evidence="8 9">
    <name type="scientific">Pannonibacter anstelovis</name>
    <dbReference type="NCBI Taxonomy" id="3121537"/>
    <lineage>
        <taxon>Bacteria</taxon>
        <taxon>Pseudomonadati</taxon>
        <taxon>Pseudomonadota</taxon>
        <taxon>Alphaproteobacteria</taxon>
        <taxon>Hyphomicrobiales</taxon>
        <taxon>Stappiaceae</taxon>
        <taxon>Pannonibacter</taxon>
    </lineage>
</organism>
<feature type="transmembrane region" description="Helical" evidence="6">
    <location>
        <begin position="38"/>
        <end position="56"/>
    </location>
</feature>
<dbReference type="Proteomes" id="UP001380822">
    <property type="component" value="Unassembled WGS sequence"/>
</dbReference>
<gene>
    <name evidence="8" type="ORF">V6L76_14010</name>
</gene>
<evidence type="ECO:0000256" key="3">
    <source>
        <dbReference type="ARBA" id="ARBA00022692"/>
    </source>
</evidence>
<keyword evidence="3 6" id="KW-0812">Transmembrane</keyword>
<dbReference type="InterPro" id="IPR000620">
    <property type="entry name" value="EamA_dom"/>
</dbReference>
<evidence type="ECO:0000259" key="7">
    <source>
        <dbReference type="Pfam" id="PF00892"/>
    </source>
</evidence>
<keyword evidence="5 6" id="KW-0472">Membrane</keyword>
<comment type="similarity">
    <text evidence="2">Belongs to the EamA transporter family.</text>
</comment>
<name>A0ABU7ZQP7_9HYPH</name>
<comment type="caution">
    <text evidence="8">The sequence shown here is derived from an EMBL/GenBank/DDBJ whole genome shotgun (WGS) entry which is preliminary data.</text>
</comment>
<feature type="domain" description="EamA" evidence="7">
    <location>
        <begin position="147"/>
        <end position="279"/>
    </location>
</feature>
<keyword evidence="4 6" id="KW-1133">Transmembrane helix</keyword>
<sequence>MNSRLNAHMTLLLTALAPAIWGSSYIVITEMLPPDRPLTLALLRALPAALLLLLIVRQLPRGRWIFRVLVLGALNFSIFWTLMNVGAYRLPGGVAATLGAMQPLIVLVLARFLLNGRLTWLAVLAGVAGVIGVGMLMLKPTAALDPIGLLAAGAGAVSMALGTVMTRYWKPEVSPLTLTAWQLAAGALLLAPAALITEPALPPLTGWNIAGFAYMTFIGAGLTYLLWFRGIGLLGPSAIAPLGLLSPLMAVILGWAILDQTLSAVQIAGMVLVLGSILVGQHAGQLAQRRPPASLASPVSRQV</sequence>
<feature type="transmembrane region" description="Helical" evidence="6">
    <location>
        <begin position="120"/>
        <end position="138"/>
    </location>
</feature>
<evidence type="ECO:0000256" key="5">
    <source>
        <dbReference type="ARBA" id="ARBA00023136"/>
    </source>
</evidence>
<comment type="subcellular location">
    <subcellularLocation>
        <location evidence="1">Membrane</location>
        <topology evidence="1">Multi-pass membrane protein</topology>
    </subcellularLocation>
</comment>
<evidence type="ECO:0000256" key="4">
    <source>
        <dbReference type="ARBA" id="ARBA00022989"/>
    </source>
</evidence>